<organism evidence="1 2">
    <name type="scientific">Halocaridina rubra</name>
    <name type="common">Hawaiian red shrimp</name>
    <dbReference type="NCBI Taxonomy" id="373956"/>
    <lineage>
        <taxon>Eukaryota</taxon>
        <taxon>Metazoa</taxon>
        <taxon>Ecdysozoa</taxon>
        <taxon>Arthropoda</taxon>
        <taxon>Crustacea</taxon>
        <taxon>Multicrustacea</taxon>
        <taxon>Malacostraca</taxon>
        <taxon>Eumalacostraca</taxon>
        <taxon>Eucarida</taxon>
        <taxon>Decapoda</taxon>
        <taxon>Pleocyemata</taxon>
        <taxon>Caridea</taxon>
        <taxon>Atyoidea</taxon>
        <taxon>Atyidae</taxon>
        <taxon>Halocaridina</taxon>
    </lineage>
</organism>
<protein>
    <submittedName>
        <fullName evidence="1">Uncharacterized protein</fullName>
    </submittedName>
</protein>
<gene>
    <name evidence="1" type="ORF">SK128_015859</name>
</gene>
<evidence type="ECO:0000313" key="2">
    <source>
        <dbReference type="Proteomes" id="UP001381693"/>
    </source>
</evidence>
<accession>A0AAN8ZXD4</accession>
<sequence length="160" mass="18546">MDIVVVDRRVIGRVLDVVVLRGASGGISDQYVMESRVIVGEKWRRRRSERGREVVKASDPIKKKGDCENKANLRNVWNVVKEEVEEEVEEEWSCFNEEVMKCAEAVCERRLTRRSKRKGSEWWNEENRHDFNGVGRMHLLTPTLPIYPVLGPALLSQRLA</sequence>
<dbReference type="Proteomes" id="UP001381693">
    <property type="component" value="Unassembled WGS sequence"/>
</dbReference>
<proteinExistence type="predicted"/>
<dbReference type="AlphaFoldDB" id="A0AAN8ZXD4"/>
<keyword evidence="2" id="KW-1185">Reference proteome</keyword>
<comment type="caution">
    <text evidence="1">The sequence shown here is derived from an EMBL/GenBank/DDBJ whole genome shotgun (WGS) entry which is preliminary data.</text>
</comment>
<dbReference type="EMBL" id="JAXCGZ010018878">
    <property type="protein sequence ID" value="KAK7067313.1"/>
    <property type="molecule type" value="Genomic_DNA"/>
</dbReference>
<evidence type="ECO:0000313" key="1">
    <source>
        <dbReference type="EMBL" id="KAK7067313.1"/>
    </source>
</evidence>
<reference evidence="1 2" key="1">
    <citation type="submission" date="2023-11" db="EMBL/GenBank/DDBJ databases">
        <title>Halocaridina rubra genome assembly.</title>
        <authorList>
            <person name="Smith C."/>
        </authorList>
    </citation>
    <scope>NUCLEOTIDE SEQUENCE [LARGE SCALE GENOMIC DNA]</scope>
    <source>
        <strain evidence="1">EP-1</strain>
        <tissue evidence="1">Whole</tissue>
    </source>
</reference>
<name>A0AAN8ZXD4_HALRR</name>